<accession>A0AAV7P1D4</accession>
<evidence type="ECO:0000256" key="1">
    <source>
        <dbReference type="SAM" id="MobiDB-lite"/>
    </source>
</evidence>
<feature type="region of interest" description="Disordered" evidence="1">
    <location>
        <begin position="37"/>
        <end position="68"/>
    </location>
</feature>
<comment type="caution">
    <text evidence="2">The sequence shown here is derived from an EMBL/GenBank/DDBJ whole genome shotgun (WGS) entry which is preliminary data.</text>
</comment>
<evidence type="ECO:0000313" key="2">
    <source>
        <dbReference type="EMBL" id="KAJ1119443.1"/>
    </source>
</evidence>
<dbReference type="EMBL" id="JANPWB010000012">
    <property type="protein sequence ID" value="KAJ1119443.1"/>
    <property type="molecule type" value="Genomic_DNA"/>
</dbReference>
<organism evidence="2 3">
    <name type="scientific">Pleurodeles waltl</name>
    <name type="common">Iberian ribbed newt</name>
    <dbReference type="NCBI Taxonomy" id="8319"/>
    <lineage>
        <taxon>Eukaryota</taxon>
        <taxon>Metazoa</taxon>
        <taxon>Chordata</taxon>
        <taxon>Craniata</taxon>
        <taxon>Vertebrata</taxon>
        <taxon>Euteleostomi</taxon>
        <taxon>Amphibia</taxon>
        <taxon>Batrachia</taxon>
        <taxon>Caudata</taxon>
        <taxon>Salamandroidea</taxon>
        <taxon>Salamandridae</taxon>
        <taxon>Pleurodelinae</taxon>
        <taxon>Pleurodeles</taxon>
    </lineage>
</organism>
<gene>
    <name evidence="2" type="ORF">NDU88_007629</name>
</gene>
<proteinExistence type="predicted"/>
<protein>
    <submittedName>
        <fullName evidence="2">Uncharacterized protein</fullName>
    </submittedName>
</protein>
<sequence>MDFVHLALSTKKLLFFKNVLFWRGLAAIHDGRLGPSSVRRQTAPRGQRRWRCTRGPPNTAGASVEVGDGGRPTLAAWEVCLPRRRRAEREGRDRGPQQAFKPRPRVRRHPGTEWRVPRWSPGGEMHPPLIRALRWWLNRGPRSRREAGALPTLPSFRSVSVGEGERTWPMPRPRTDGGPALVGHLPVPSHPFPPWGATEQGEPPSTSLPRQTGDGRPHQRSTGDGCPHLPTLLTTKEALPGMAEAPRRTEG</sequence>
<keyword evidence="3" id="KW-1185">Reference proteome</keyword>
<feature type="region of interest" description="Disordered" evidence="1">
    <location>
        <begin position="155"/>
        <end position="251"/>
    </location>
</feature>
<name>A0AAV7P1D4_PLEWA</name>
<dbReference type="AlphaFoldDB" id="A0AAV7P1D4"/>
<feature type="region of interest" description="Disordered" evidence="1">
    <location>
        <begin position="87"/>
        <end position="120"/>
    </location>
</feature>
<dbReference type="Proteomes" id="UP001066276">
    <property type="component" value="Chromosome 8"/>
</dbReference>
<reference evidence="2" key="1">
    <citation type="journal article" date="2022" name="bioRxiv">
        <title>Sequencing and chromosome-scale assembly of the giantPleurodeles waltlgenome.</title>
        <authorList>
            <person name="Brown T."/>
            <person name="Elewa A."/>
            <person name="Iarovenko S."/>
            <person name="Subramanian E."/>
            <person name="Araus A.J."/>
            <person name="Petzold A."/>
            <person name="Susuki M."/>
            <person name="Suzuki K.-i.T."/>
            <person name="Hayashi T."/>
            <person name="Toyoda A."/>
            <person name="Oliveira C."/>
            <person name="Osipova E."/>
            <person name="Leigh N.D."/>
            <person name="Simon A."/>
            <person name="Yun M.H."/>
        </authorList>
    </citation>
    <scope>NUCLEOTIDE SEQUENCE</scope>
    <source>
        <strain evidence="2">20211129_DDA</strain>
        <tissue evidence="2">Liver</tissue>
    </source>
</reference>
<evidence type="ECO:0000313" key="3">
    <source>
        <dbReference type="Proteomes" id="UP001066276"/>
    </source>
</evidence>